<dbReference type="AlphaFoldDB" id="A0A146G9F6"/>
<dbReference type="EMBL" id="BDCO01000002">
    <property type="protein sequence ID" value="GAT33504.1"/>
    <property type="molecule type" value="Genomic_DNA"/>
</dbReference>
<evidence type="ECO:0000313" key="5">
    <source>
        <dbReference type="Proteomes" id="UP000076023"/>
    </source>
</evidence>
<feature type="signal peptide" evidence="2">
    <location>
        <begin position="1"/>
        <end position="28"/>
    </location>
</feature>
<dbReference type="GO" id="GO:0004222">
    <property type="term" value="F:metalloendopeptidase activity"/>
    <property type="evidence" value="ECO:0007669"/>
    <property type="project" value="TreeGrafter"/>
</dbReference>
<dbReference type="CDD" id="cd12797">
    <property type="entry name" value="M23_peptidase"/>
    <property type="match status" value="1"/>
</dbReference>
<feature type="chain" id="PRO_5007524745" evidence="2">
    <location>
        <begin position="29"/>
        <end position="247"/>
    </location>
</feature>
<dbReference type="Pfam" id="PF01551">
    <property type="entry name" value="Peptidase_M23"/>
    <property type="match status" value="1"/>
</dbReference>
<dbReference type="Proteomes" id="UP000076023">
    <property type="component" value="Unassembled WGS sequence"/>
</dbReference>
<dbReference type="OrthoDB" id="186147at2"/>
<evidence type="ECO:0000256" key="2">
    <source>
        <dbReference type="SAM" id="SignalP"/>
    </source>
</evidence>
<sequence length="247" mass="27509">MSSLRRHGYWFCLLLLVAGLIAAPPVQTARTRVADGFDQPVGKPDADGYYKSRGFRARYHMGEDWNGDGGGNTDKGKPVYATANGYVVLARDMRMGWGNLVIIRHAYIEEGQIKFADSVYAHLDQIMVKENAQVVRGQQVGTIGTAHGLYPAHLHFEIRKNLNIGFNQRGFPRDLTCYYIPSAFISTRRKLPGGGRSTMIPINTFSVEARSASSSEDQPKSLLKDKPKPEGTKPFRVNRFDDLFSAP</sequence>
<dbReference type="PANTHER" id="PTHR21666:SF270">
    <property type="entry name" value="MUREIN HYDROLASE ACTIVATOR ENVC"/>
    <property type="match status" value="1"/>
</dbReference>
<dbReference type="InterPro" id="IPR050570">
    <property type="entry name" value="Cell_wall_metabolism_enzyme"/>
</dbReference>
<keyword evidence="5" id="KW-1185">Reference proteome</keyword>
<dbReference type="SUPFAM" id="SSF51261">
    <property type="entry name" value="Duplicated hybrid motif"/>
    <property type="match status" value="1"/>
</dbReference>
<keyword evidence="2" id="KW-0732">Signal</keyword>
<proteinExistence type="predicted"/>
<organism evidence="4 5">
    <name type="scientific">Terrimicrobium sacchariphilum</name>
    <dbReference type="NCBI Taxonomy" id="690879"/>
    <lineage>
        <taxon>Bacteria</taxon>
        <taxon>Pseudomonadati</taxon>
        <taxon>Verrucomicrobiota</taxon>
        <taxon>Terrimicrobiia</taxon>
        <taxon>Terrimicrobiales</taxon>
        <taxon>Terrimicrobiaceae</taxon>
        <taxon>Terrimicrobium</taxon>
    </lineage>
</organism>
<dbReference type="InterPro" id="IPR016047">
    <property type="entry name" value="M23ase_b-sheet_dom"/>
</dbReference>
<gene>
    <name evidence="4" type="ORF">TSACC_21921</name>
</gene>
<evidence type="ECO:0000313" key="4">
    <source>
        <dbReference type="EMBL" id="GAT33504.1"/>
    </source>
</evidence>
<feature type="region of interest" description="Disordered" evidence="1">
    <location>
        <begin position="208"/>
        <end position="247"/>
    </location>
</feature>
<name>A0A146G9F6_TERSA</name>
<accession>A0A146G9F6</accession>
<dbReference type="RefSeq" id="WP_075079231.1">
    <property type="nucleotide sequence ID" value="NZ_BDCO01000002.1"/>
</dbReference>
<feature type="compositionally biased region" description="Basic and acidic residues" evidence="1">
    <location>
        <begin position="217"/>
        <end position="247"/>
    </location>
</feature>
<dbReference type="STRING" id="690879.TSACC_21921"/>
<evidence type="ECO:0000259" key="3">
    <source>
        <dbReference type="Pfam" id="PF01551"/>
    </source>
</evidence>
<evidence type="ECO:0000256" key="1">
    <source>
        <dbReference type="SAM" id="MobiDB-lite"/>
    </source>
</evidence>
<dbReference type="Gene3D" id="2.70.70.10">
    <property type="entry name" value="Glucose Permease (Domain IIA)"/>
    <property type="match status" value="1"/>
</dbReference>
<feature type="domain" description="M23ase beta-sheet core" evidence="3">
    <location>
        <begin position="73"/>
        <end position="161"/>
    </location>
</feature>
<dbReference type="PANTHER" id="PTHR21666">
    <property type="entry name" value="PEPTIDASE-RELATED"/>
    <property type="match status" value="1"/>
</dbReference>
<dbReference type="InParanoid" id="A0A146G9F6"/>
<comment type="caution">
    <text evidence="4">The sequence shown here is derived from an EMBL/GenBank/DDBJ whole genome shotgun (WGS) entry which is preliminary data.</text>
</comment>
<dbReference type="InterPro" id="IPR011055">
    <property type="entry name" value="Dup_hybrid_motif"/>
</dbReference>
<protein>
    <submittedName>
        <fullName evidence="4">Peptidase family M23</fullName>
    </submittedName>
</protein>
<reference evidence="5" key="1">
    <citation type="journal article" date="2017" name="Genome Announc.">
        <title>Draft Genome Sequence of Terrimicrobium sacchariphilum NM-5T, a Facultative Anaerobic Soil Bacterium of the Class Spartobacteria.</title>
        <authorList>
            <person name="Qiu Y.L."/>
            <person name="Tourlousse D.M."/>
            <person name="Matsuura N."/>
            <person name="Ohashi A."/>
            <person name="Sekiguchi Y."/>
        </authorList>
    </citation>
    <scope>NUCLEOTIDE SEQUENCE [LARGE SCALE GENOMIC DNA]</scope>
    <source>
        <strain evidence="5">NM-5</strain>
    </source>
</reference>